<accession>A0ACC7PJU7</accession>
<sequence length="332" mass="37659">MTPDWNWFFSTLSQSTAAIVGIIGAFIIAKIFANQASFNDKNNRMKTLVVESRKILDKIDTIDFDWYNRETNSAAHSSADREIAKLKQEESTEFSDEMLLKIYEEANFSVFSERSPILDKLREKVNNVCHQNLERRLRKEAADRARELSNSGQLTGLAQINALIRANTSHFDIDTRQTVLNVPGLSPPWIPLQKEWDLITVCHLEAKHHARVVSDFLESVKGNPESPPQITWSLLMVGLIFLAGVIYPLTFMPAVSLPTLIFPWAELSNAFLSVKGALLSLLAASFSFVFLMFTRTNISMKYAVEQIGELERLADVKNYSAYFRYLAQRSAE</sequence>
<organism evidence="1 2">
    <name type="scientific">Pseudomonas imrae</name>
    <dbReference type="NCBI Taxonomy" id="2992837"/>
    <lineage>
        <taxon>Bacteria</taxon>
        <taxon>Pseudomonadati</taxon>
        <taxon>Pseudomonadota</taxon>
        <taxon>Gammaproteobacteria</taxon>
        <taxon>Pseudomonadales</taxon>
        <taxon>Pseudomonadaceae</taxon>
        <taxon>Pseudomonas</taxon>
    </lineage>
</organism>
<keyword evidence="2" id="KW-1185">Reference proteome</keyword>
<reference evidence="1" key="1">
    <citation type="submission" date="2022-11" db="EMBL/GenBank/DDBJ databases">
        <title>Draft genome sequences of strains of Pseudomonas imrae sp. nov.</title>
        <authorList>
            <person name="Salva Serra F."/>
            <person name="Nimje P."/>
            <person name="Moore E.R.B."/>
            <person name="Marathe N.P."/>
        </authorList>
    </citation>
    <scope>NUCLEOTIDE SEQUENCE</scope>
    <source>
        <strain evidence="1">15FMM2</strain>
    </source>
</reference>
<evidence type="ECO:0000313" key="1">
    <source>
        <dbReference type="EMBL" id="MFO2480297.1"/>
    </source>
</evidence>
<protein>
    <submittedName>
        <fullName evidence="1">Uncharacterized protein</fullName>
    </submittedName>
</protein>
<name>A0ACC7PJU7_9PSED</name>
<proteinExistence type="predicted"/>
<dbReference type="EMBL" id="JAPEQY010000022">
    <property type="protein sequence ID" value="MFO2480297.1"/>
    <property type="molecule type" value="Genomic_DNA"/>
</dbReference>
<dbReference type="Proteomes" id="UP001637618">
    <property type="component" value="Unassembled WGS sequence"/>
</dbReference>
<evidence type="ECO:0000313" key="2">
    <source>
        <dbReference type="Proteomes" id="UP001637618"/>
    </source>
</evidence>
<comment type="caution">
    <text evidence="1">The sequence shown here is derived from an EMBL/GenBank/DDBJ whole genome shotgun (WGS) entry which is preliminary data.</text>
</comment>
<gene>
    <name evidence="1" type="ORF">OOJ96_23215</name>
</gene>